<dbReference type="Proteomes" id="UP000834106">
    <property type="component" value="Chromosome 12"/>
</dbReference>
<evidence type="ECO:0000313" key="4">
    <source>
        <dbReference type="EMBL" id="CAI9772729.1"/>
    </source>
</evidence>
<evidence type="ECO:0000256" key="1">
    <source>
        <dbReference type="ARBA" id="ARBA00007215"/>
    </source>
</evidence>
<dbReference type="InterPro" id="IPR036915">
    <property type="entry name" value="Cyclin-like_sf"/>
</dbReference>
<keyword evidence="5" id="KW-1185">Reference proteome</keyword>
<dbReference type="GO" id="GO:0051301">
    <property type="term" value="P:cell division"/>
    <property type="evidence" value="ECO:0007669"/>
    <property type="project" value="UniProtKB-KW"/>
</dbReference>
<dbReference type="PANTHER" id="PTHR15615">
    <property type="match status" value="1"/>
</dbReference>
<dbReference type="Pfam" id="PF08613">
    <property type="entry name" value="Cyclin"/>
    <property type="match status" value="1"/>
</dbReference>
<name>A0AAD1ZNV4_9LAMI</name>
<dbReference type="PANTHER" id="PTHR15615:SF121">
    <property type="entry name" value="CYCLIN-U1-1"/>
    <property type="match status" value="1"/>
</dbReference>
<dbReference type="GO" id="GO:0019901">
    <property type="term" value="F:protein kinase binding"/>
    <property type="evidence" value="ECO:0007669"/>
    <property type="project" value="InterPro"/>
</dbReference>
<evidence type="ECO:0008006" key="6">
    <source>
        <dbReference type="Google" id="ProtNLM"/>
    </source>
</evidence>
<dbReference type="SUPFAM" id="SSF47954">
    <property type="entry name" value="Cyclin-like"/>
    <property type="match status" value="1"/>
</dbReference>
<dbReference type="EMBL" id="OU503047">
    <property type="protein sequence ID" value="CAI9772729.1"/>
    <property type="molecule type" value="Genomic_DNA"/>
</dbReference>
<dbReference type="AlphaFoldDB" id="A0AAD1ZNV4"/>
<dbReference type="Gene3D" id="1.10.472.10">
    <property type="entry name" value="Cyclin-like"/>
    <property type="match status" value="1"/>
</dbReference>
<reference evidence="4" key="1">
    <citation type="submission" date="2023-05" db="EMBL/GenBank/DDBJ databases">
        <authorList>
            <person name="Huff M."/>
        </authorList>
    </citation>
    <scope>NUCLEOTIDE SEQUENCE</scope>
</reference>
<protein>
    <recommendedName>
        <fullName evidence="6">Cyclin</fullName>
    </recommendedName>
</protein>
<keyword evidence="3" id="KW-0131">Cell cycle</keyword>
<evidence type="ECO:0000313" key="5">
    <source>
        <dbReference type="Proteomes" id="UP000834106"/>
    </source>
</evidence>
<gene>
    <name evidence="4" type="ORF">FPE_LOCUS20159</name>
</gene>
<proteinExistence type="inferred from homology"/>
<keyword evidence="2" id="KW-0132">Cell division</keyword>
<dbReference type="InterPro" id="IPR013922">
    <property type="entry name" value="Cyclin_PHO80-like"/>
</dbReference>
<evidence type="ECO:0000256" key="2">
    <source>
        <dbReference type="ARBA" id="ARBA00022618"/>
    </source>
</evidence>
<sequence length="389" mass="42737">MSSGSDNHPQAEPKLDEPTTPRVLTILSCVLEKLVACNDQLVLGLAQLGKSLNAFDGVKAPRITILNYIERIYKYTNCSPSCFVVGYVHIDRLVHRYPNSLVVSLNVHRLLVTCVMVASKILDHVHYNNAFYARIGGVTSTELNKLEVKLLFLLDFGVICRHPHSLICDKCSSQAATVRCIEDKLSLCEDCDWNGNSCSGVGHHRLKLNFYTGCPSLAEFSKIWSSILESPQQTTSSFGSAMATNENSNMDCAIITDLRPPETDDLCDSLDMDDIGLSFDSSYEMFGNSQGQPRYNYEDGGISSLLMEKNLSVTLSNSTHIESAFEASSSGHIAACSRNLMQAVSSANCVLMNPAAACNRSSMGLGFPNGQLPSTISLTLQYHWRKQYC</sequence>
<evidence type="ECO:0000256" key="3">
    <source>
        <dbReference type="ARBA" id="ARBA00023306"/>
    </source>
</evidence>
<organism evidence="4 5">
    <name type="scientific">Fraxinus pennsylvanica</name>
    <dbReference type="NCBI Taxonomy" id="56036"/>
    <lineage>
        <taxon>Eukaryota</taxon>
        <taxon>Viridiplantae</taxon>
        <taxon>Streptophyta</taxon>
        <taxon>Embryophyta</taxon>
        <taxon>Tracheophyta</taxon>
        <taxon>Spermatophyta</taxon>
        <taxon>Magnoliopsida</taxon>
        <taxon>eudicotyledons</taxon>
        <taxon>Gunneridae</taxon>
        <taxon>Pentapetalae</taxon>
        <taxon>asterids</taxon>
        <taxon>lamiids</taxon>
        <taxon>Lamiales</taxon>
        <taxon>Oleaceae</taxon>
        <taxon>Oleeae</taxon>
        <taxon>Fraxinus</taxon>
    </lineage>
</organism>
<comment type="similarity">
    <text evidence="1">Belongs to the cyclin family. Cyclin U/P subfamily.</text>
</comment>
<accession>A0AAD1ZNV4</accession>